<comment type="caution">
    <text evidence="1">The sequence shown here is derived from an EMBL/GenBank/DDBJ whole genome shotgun (WGS) entry which is preliminary data.</text>
</comment>
<dbReference type="SUPFAM" id="SSF56784">
    <property type="entry name" value="HAD-like"/>
    <property type="match status" value="1"/>
</dbReference>
<dbReference type="InterPro" id="IPR023214">
    <property type="entry name" value="HAD_sf"/>
</dbReference>
<dbReference type="SFLD" id="SFLDS00003">
    <property type="entry name" value="Haloacid_Dehalogenase"/>
    <property type="match status" value="1"/>
</dbReference>
<dbReference type="NCBIfam" id="TIGR01549">
    <property type="entry name" value="HAD-SF-IA-v1"/>
    <property type="match status" value="1"/>
</dbReference>
<reference evidence="1 2" key="1">
    <citation type="submission" date="2019-03" db="EMBL/GenBank/DDBJ databases">
        <title>Muricauda SCR12 sp.nov, a marine bacterium isolated from Pacific Ocean:the Okinawa trough.</title>
        <authorList>
            <person name="Liu L."/>
        </authorList>
    </citation>
    <scope>NUCLEOTIDE SEQUENCE [LARGE SCALE GENOMIC DNA]</scope>
    <source>
        <strain evidence="1 2">SCR12</strain>
    </source>
</reference>
<name>A0A4S8RN50_9FLAO</name>
<dbReference type="Gene3D" id="3.40.50.1000">
    <property type="entry name" value="HAD superfamily/HAD-like"/>
    <property type="match status" value="1"/>
</dbReference>
<dbReference type="NCBIfam" id="TIGR02254">
    <property type="entry name" value="YjjG_YfnB"/>
    <property type="match status" value="1"/>
</dbReference>
<dbReference type="SFLD" id="SFLDG01129">
    <property type="entry name" value="C1.5:_HAD__Beta-PGM__Phosphata"/>
    <property type="match status" value="1"/>
</dbReference>
<sequence length="229" mass="26882">MFEHPITDVFFDLDHTLWDFEKNSALTFEKIFQENNVSVKLEDFLEVYVPINLEYWKLYRENRIEKSELRFQRLRRTFDAVGTTVSDDLIHDLSLEYIAHLPSFTHLMPHTVTILEYLLPKYRLHIITNGFQEVQEKKLKGSNIHHFFDQIINSEMAGVKKPHPYIFELALNKANVDPVHTLMIGDSFEADILGAKTARMQVLHFNSNKESDHGECHTINNLIEIKNIL</sequence>
<proteinExistence type="predicted"/>
<dbReference type="GO" id="GO:0008253">
    <property type="term" value="F:5'-nucleotidase activity"/>
    <property type="evidence" value="ECO:0007669"/>
    <property type="project" value="InterPro"/>
</dbReference>
<dbReference type="InterPro" id="IPR011951">
    <property type="entry name" value="HAD-SF_hydro_IA_YjjG/PynA"/>
</dbReference>
<organism evidence="1 2">
    <name type="scientific">Flagellimonas alvinocaridis</name>
    <dbReference type="NCBI Taxonomy" id="2530200"/>
    <lineage>
        <taxon>Bacteria</taxon>
        <taxon>Pseudomonadati</taxon>
        <taxon>Bacteroidota</taxon>
        <taxon>Flavobacteriia</taxon>
        <taxon>Flavobacteriales</taxon>
        <taxon>Flavobacteriaceae</taxon>
        <taxon>Flagellimonas</taxon>
    </lineage>
</organism>
<dbReference type="AlphaFoldDB" id="A0A4S8RN50"/>
<gene>
    <name evidence="1" type="ORF">EZV76_05430</name>
</gene>
<dbReference type="PANTHER" id="PTHR47478:SF1">
    <property type="entry name" value="PYRIMIDINE 5'-NUCLEOTIDASE YJJG"/>
    <property type="match status" value="1"/>
</dbReference>
<dbReference type="Proteomes" id="UP000310406">
    <property type="component" value="Unassembled WGS sequence"/>
</dbReference>
<keyword evidence="2" id="KW-1185">Reference proteome</keyword>
<dbReference type="PANTHER" id="PTHR47478">
    <property type="match status" value="1"/>
</dbReference>
<dbReference type="OrthoDB" id="9802350at2"/>
<dbReference type="Gene3D" id="1.10.150.240">
    <property type="entry name" value="Putative phosphatase, domain 2"/>
    <property type="match status" value="1"/>
</dbReference>
<dbReference type="InterPro" id="IPR023198">
    <property type="entry name" value="PGP-like_dom2"/>
</dbReference>
<protein>
    <submittedName>
        <fullName evidence="1">Noncanonical pyrimidine nucleotidase, YjjG family</fullName>
    </submittedName>
</protein>
<dbReference type="EMBL" id="SNTZ01000002">
    <property type="protein sequence ID" value="THV60003.1"/>
    <property type="molecule type" value="Genomic_DNA"/>
</dbReference>
<accession>A0A4S8RN50</accession>
<evidence type="ECO:0000313" key="2">
    <source>
        <dbReference type="Proteomes" id="UP000310406"/>
    </source>
</evidence>
<dbReference type="RefSeq" id="WP_136565600.1">
    <property type="nucleotide sequence ID" value="NZ_SNTZ01000002.1"/>
</dbReference>
<dbReference type="InterPro" id="IPR036412">
    <property type="entry name" value="HAD-like_sf"/>
</dbReference>
<dbReference type="Pfam" id="PF00702">
    <property type="entry name" value="Hydrolase"/>
    <property type="match status" value="1"/>
</dbReference>
<dbReference type="SFLD" id="SFLDG01135">
    <property type="entry name" value="C1.5.6:_HAD__Beta-PGM__Phospha"/>
    <property type="match status" value="1"/>
</dbReference>
<dbReference type="InterPro" id="IPR006439">
    <property type="entry name" value="HAD-SF_hydro_IA"/>
</dbReference>
<evidence type="ECO:0000313" key="1">
    <source>
        <dbReference type="EMBL" id="THV60003.1"/>
    </source>
</evidence>
<dbReference type="InterPro" id="IPR052550">
    <property type="entry name" value="Pyrimidine_5'-ntase_YjjG"/>
</dbReference>